<evidence type="ECO:0000313" key="2">
    <source>
        <dbReference type="EMBL" id="PHP52394.1"/>
    </source>
</evidence>
<keyword evidence="3" id="KW-1185">Reference proteome</keyword>
<evidence type="ECO:0000313" key="3">
    <source>
        <dbReference type="Proteomes" id="UP000194577"/>
    </source>
</evidence>
<reference evidence="2 3" key="1">
    <citation type="submission" date="2017-10" db="EMBL/GenBank/DDBJ databases">
        <title>Draft genome sequence of cellulolytic Actinomyces sp CtC72 isolated from cattle rumen fluid.</title>
        <authorList>
            <person name="Joshi A.J."/>
            <person name="Vasudevan G."/>
            <person name="Lanjekar V.B."/>
            <person name="Hivarkar S."/>
            <person name="Engineer A."/>
            <person name="Pore S.D."/>
            <person name="Dhakephalkar P.K."/>
            <person name="Dagar S."/>
        </authorList>
    </citation>
    <scope>NUCLEOTIDE SEQUENCE [LARGE SCALE GENOMIC DNA]</scope>
    <source>
        <strain evidence="3">CtC72</strain>
    </source>
</reference>
<dbReference type="Proteomes" id="UP000194577">
    <property type="component" value="Unassembled WGS sequence"/>
</dbReference>
<dbReference type="EMBL" id="MTPX02000046">
    <property type="protein sequence ID" value="PHP52394.1"/>
    <property type="molecule type" value="Genomic_DNA"/>
</dbReference>
<protein>
    <submittedName>
        <fullName evidence="2">Uncharacterized protein</fullName>
    </submittedName>
</protein>
<comment type="caution">
    <text evidence="2">The sequence shown here is derived from an EMBL/GenBank/DDBJ whole genome shotgun (WGS) entry which is preliminary data.</text>
</comment>
<proteinExistence type="predicted"/>
<evidence type="ECO:0000256" key="1">
    <source>
        <dbReference type="SAM" id="Phobius"/>
    </source>
</evidence>
<keyword evidence="1" id="KW-0812">Transmembrane</keyword>
<keyword evidence="1" id="KW-0472">Membrane</keyword>
<name>A0ABX4MAC9_9ACTO</name>
<sequence>MATALRRRLALSRHPTGHRAHLVQHPPLVLLGAPLAYAPAYFLVISALARTDNPLPMPTTIRDSRGQYLDEAPNHFRGHL</sequence>
<feature type="transmembrane region" description="Helical" evidence="1">
    <location>
        <begin position="28"/>
        <end position="49"/>
    </location>
</feature>
<keyword evidence="1" id="KW-1133">Transmembrane helix</keyword>
<accession>A0ABX4MAC9</accession>
<gene>
    <name evidence="2" type="ORF">BW737_009530</name>
</gene>
<organism evidence="2 3">
    <name type="scientific">Actinomyces ruminis</name>
    <dbReference type="NCBI Taxonomy" id="1937003"/>
    <lineage>
        <taxon>Bacteria</taxon>
        <taxon>Bacillati</taxon>
        <taxon>Actinomycetota</taxon>
        <taxon>Actinomycetes</taxon>
        <taxon>Actinomycetales</taxon>
        <taxon>Actinomycetaceae</taxon>
        <taxon>Actinomyces</taxon>
    </lineage>
</organism>